<keyword evidence="10" id="KW-0238">DNA-binding</keyword>
<evidence type="ECO:0000256" key="10">
    <source>
        <dbReference type="ARBA" id="ARBA00023125"/>
    </source>
</evidence>
<evidence type="ECO:0000256" key="4">
    <source>
        <dbReference type="ARBA" id="ARBA00011245"/>
    </source>
</evidence>
<dbReference type="SUPFAM" id="SSF57716">
    <property type="entry name" value="Glucocorticoid receptor-like (DNA-binding domain)"/>
    <property type="match status" value="1"/>
</dbReference>
<dbReference type="InterPro" id="IPR012319">
    <property type="entry name" value="FPG_cat"/>
</dbReference>
<feature type="domain" description="Formamidopyrimidine-DNA glycosylase catalytic" evidence="16">
    <location>
        <begin position="2"/>
        <end position="138"/>
    </location>
</feature>
<evidence type="ECO:0000256" key="15">
    <source>
        <dbReference type="ARBA" id="ARBA00044632"/>
    </source>
</evidence>
<dbReference type="Pfam" id="PF06831">
    <property type="entry name" value="H2TH"/>
    <property type="match status" value="1"/>
</dbReference>
<evidence type="ECO:0000256" key="12">
    <source>
        <dbReference type="ARBA" id="ARBA00023239"/>
    </source>
</evidence>
<dbReference type="GO" id="GO:0006284">
    <property type="term" value="P:base-excision repair"/>
    <property type="evidence" value="ECO:0007669"/>
    <property type="project" value="InterPro"/>
</dbReference>
<comment type="similarity">
    <text evidence="3">Belongs to the FPG family.</text>
</comment>
<dbReference type="EMBL" id="MHSK01000021">
    <property type="protein sequence ID" value="OHA41999.1"/>
    <property type="molecule type" value="Genomic_DNA"/>
</dbReference>
<keyword evidence="6" id="KW-0227">DNA damage</keyword>
<dbReference type="InterPro" id="IPR015886">
    <property type="entry name" value="H2TH_FPG"/>
</dbReference>
<dbReference type="InterPro" id="IPR020629">
    <property type="entry name" value="FPG_Glyclase"/>
</dbReference>
<evidence type="ECO:0000259" key="16">
    <source>
        <dbReference type="PROSITE" id="PS51068"/>
    </source>
</evidence>
<proteinExistence type="inferred from homology"/>
<keyword evidence="13" id="KW-0511">Multifunctional enzyme</keyword>
<evidence type="ECO:0000256" key="2">
    <source>
        <dbReference type="ARBA" id="ARBA00001947"/>
    </source>
</evidence>
<evidence type="ECO:0000256" key="9">
    <source>
        <dbReference type="ARBA" id="ARBA00022833"/>
    </source>
</evidence>
<evidence type="ECO:0000313" key="17">
    <source>
        <dbReference type="EMBL" id="OHA41999.1"/>
    </source>
</evidence>
<evidence type="ECO:0000256" key="5">
    <source>
        <dbReference type="ARBA" id="ARBA00022723"/>
    </source>
</evidence>
<evidence type="ECO:0000256" key="6">
    <source>
        <dbReference type="ARBA" id="ARBA00022763"/>
    </source>
</evidence>
<dbReference type="PANTHER" id="PTHR22993:SF9">
    <property type="entry name" value="FORMAMIDOPYRIMIDINE-DNA GLYCOSYLASE"/>
    <property type="match status" value="1"/>
</dbReference>
<comment type="cofactor">
    <cofactor evidence="2">
        <name>Zn(2+)</name>
        <dbReference type="ChEBI" id="CHEBI:29105"/>
    </cofactor>
</comment>
<comment type="catalytic activity">
    <reaction evidence="15">
        <text>2'-deoxyribonucleotide-(2'-deoxyribose 5'-phosphate)-2'-deoxyribonucleotide-DNA = a 3'-end 2'-deoxyribonucleotide-(2,3-dehydro-2,3-deoxyribose 5'-phosphate)-DNA + a 5'-end 5'-phospho-2'-deoxyribonucleoside-DNA + H(+)</text>
        <dbReference type="Rhea" id="RHEA:66592"/>
        <dbReference type="Rhea" id="RHEA-COMP:13180"/>
        <dbReference type="Rhea" id="RHEA-COMP:16897"/>
        <dbReference type="Rhea" id="RHEA-COMP:17067"/>
        <dbReference type="ChEBI" id="CHEBI:15378"/>
        <dbReference type="ChEBI" id="CHEBI:136412"/>
        <dbReference type="ChEBI" id="CHEBI:157695"/>
        <dbReference type="ChEBI" id="CHEBI:167181"/>
        <dbReference type="EC" id="4.2.99.18"/>
    </reaction>
</comment>
<evidence type="ECO:0000256" key="7">
    <source>
        <dbReference type="ARBA" id="ARBA00022771"/>
    </source>
</evidence>
<keyword evidence="11" id="KW-0234">DNA repair</keyword>
<dbReference type="FunFam" id="1.10.8.50:FF:000003">
    <property type="entry name" value="Formamidopyrimidine-DNA glycosylase"/>
    <property type="match status" value="1"/>
</dbReference>
<keyword evidence="12" id="KW-0456">Lyase</keyword>
<keyword evidence="14" id="KW-0326">Glycosidase</keyword>
<dbReference type="InterPro" id="IPR010979">
    <property type="entry name" value="Ribosomal_uS13-like_H2TH"/>
</dbReference>
<keyword evidence="7" id="KW-0863">Zinc-finger</keyword>
<evidence type="ECO:0000256" key="3">
    <source>
        <dbReference type="ARBA" id="ARBA00009409"/>
    </source>
</evidence>
<comment type="subunit">
    <text evidence="4">Monomer.</text>
</comment>
<dbReference type="Proteomes" id="UP000177269">
    <property type="component" value="Unassembled WGS sequence"/>
</dbReference>
<dbReference type="CDD" id="cd08966">
    <property type="entry name" value="EcFpg-like_N"/>
    <property type="match status" value="1"/>
</dbReference>
<dbReference type="Pfam" id="PF01149">
    <property type="entry name" value="Fapy_DNA_glyco"/>
    <property type="match status" value="1"/>
</dbReference>
<reference evidence="17 18" key="1">
    <citation type="journal article" date="2016" name="Nat. Commun.">
        <title>Thousands of microbial genomes shed light on interconnected biogeochemical processes in an aquifer system.</title>
        <authorList>
            <person name="Anantharaman K."/>
            <person name="Brown C.T."/>
            <person name="Hug L.A."/>
            <person name="Sharon I."/>
            <person name="Castelle C.J."/>
            <person name="Probst A.J."/>
            <person name="Thomas B.C."/>
            <person name="Singh A."/>
            <person name="Wilkins M.J."/>
            <person name="Karaoz U."/>
            <person name="Brodie E.L."/>
            <person name="Williams K.H."/>
            <person name="Hubbard S.S."/>
            <person name="Banfield J.F."/>
        </authorList>
    </citation>
    <scope>NUCLEOTIDE SEQUENCE [LARGE SCALE GENOMIC DNA]</scope>
</reference>
<gene>
    <name evidence="17" type="ORF">A3G52_01750</name>
</gene>
<dbReference type="NCBIfam" id="TIGR00577">
    <property type="entry name" value="fpg"/>
    <property type="match status" value="1"/>
</dbReference>
<organism evidence="17 18">
    <name type="scientific">Candidatus Taylorbacteria bacterium RIFCSPLOWO2_12_FULL_43_20</name>
    <dbReference type="NCBI Taxonomy" id="1802332"/>
    <lineage>
        <taxon>Bacteria</taxon>
        <taxon>Candidatus Tayloriibacteriota</taxon>
    </lineage>
</organism>
<dbReference type="InterPro" id="IPR035937">
    <property type="entry name" value="FPG_N"/>
</dbReference>
<dbReference type="PROSITE" id="PS51068">
    <property type="entry name" value="FPG_CAT"/>
    <property type="match status" value="1"/>
</dbReference>
<dbReference type="GO" id="GO:0140078">
    <property type="term" value="F:class I DNA-(apurinic or apyrimidinic site) endonuclease activity"/>
    <property type="evidence" value="ECO:0007669"/>
    <property type="project" value="UniProtKB-EC"/>
</dbReference>
<dbReference type="Gene3D" id="1.10.8.50">
    <property type="match status" value="1"/>
</dbReference>
<dbReference type="GO" id="GO:0008270">
    <property type="term" value="F:zinc ion binding"/>
    <property type="evidence" value="ECO:0007669"/>
    <property type="project" value="UniProtKB-KW"/>
</dbReference>
<name>A0A1G2P2R2_9BACT</name>
<evidence type="ECO:0000256" key="13">
    <source>
        <dbReference type="ARBA" id="ARBA00023268"/>
    </source>
</evidence>
<keyword evidence="9" id="KW-0862">Zinc</keyword>
<protein>
    <submittedName>
        <fullName evidence="17">DNA-formamidopyrimidine glycosylase</fullName>
    </submittedName>
</protein>
<keyword evidence="5" id="KW-0479">Metal-binding</keyword>
<evidence type="ECO:0000256" key="14">
    <source>
        <dbReference type="ARBA" id="ARBA00023295"/>
    </source>
</evidence>
<dbReference type="NCBIfam" id="NF002211">
    <property type="entry name" value="PRK01103.1"/>
    <property type="match status" value="1"/>
</dbReference>
<sequence length="303" mass="34439">MPELPEVETTVKGLNDHIKGLAIKDVWTDYYSEFHIGKSNIKDREYFKKFKELSINNKVIGSRRIGKNVIIDLSGGKSIVVHMKMTGHLLYGKYKKTGSAWTPAENSFLKDPFNRFIHVIFTLSNGKHLAFSDMRKFARITIENTKGLLQSADLKHIGPDPLSRDFNLKEFTSRLKNRRSGKIKQVLMDQSIIAGVGNIYSDESLWLAGIHPTSLSINIPDNKLKNLFSCLIKVLKKGIDFGGDSMSDYRNVNGERGRFQNKHNVYRLRGTKCKLKNCKGVIQSAKMNGRTAHFCDTHQIKYS</sequence>
<dbReference type="Gene3D" id="3.20.190.10">
    <property type="entry name" value="MutM-like, N-terminal"/>
    <property type="match status" value="1"/>
</dbReference>
<dbReference type="AlphaFoldDB" id="A0A1G2P2R2"/>
<dbReference type="GO" id="GO:0003684">
    <property type="term" value="F:damaged DNA binding"/>
    <property type="evidence" value="ECO:0007669"/>
    <property type="project" value="InterPro"/>
</dbReference>
<evidence type="ECO:0000256" key="1">
    <source>
        <dbReference type="ARBA" id="ARBA00001668"/>
    </source>
</evidence>
<comment type="caution">
    <text evidence="17">The sequence shown here is derived from an EMBL/GenBank/DDBJ whole genome shotgun (WGS) entry which is preliminary data.</text>
</comment>
<dbReference type="SMART" id="SM01232">
    <property type="entry name" value="H2TH"/>
    <property type="match status" value="1"/>
</dbReference>
<dbReference type="SUPFAM" id="SSF46946">
    <property type="entry name" value="S13-like H2TH domain"/>
    <property type="match status" value="1"/>
</dbReference>
<evidence type="ECO:0000256" key="8">
    <source>
        <dbReference type="ARBA" id="ARBA00022801"/>
    </source>
</evidence>
<evidence type="ECO:0000256" key="11">
    <source>
        <dbReference type="ARBA" id="ARBA00023204"/>
    </source>
</evidence>
<comment type="catalytic activity">
    <reaction evidence="1">
        <text>Hydrolysis of DNA containing ring-opened 7-methylguanine residues, releasing 2,6-diamino-4-hydroxy-5-(N-methyl)formamidopyrimidine.</text>
        <dbReference type="EC" id="3.2.2.23"/>
    </reaction>
</comment>
<dbReference type="SUPFAM" id="SSF81624">
    <property type="entry name" value="N-terminal domain of MutM-like DNA repair proteins"/>
    <property type="match status" value="1"/>
</dbReference>
<dbReference type="PANTHER" id="PTHR22993">
    <property type="entry name" value="FORMAMIDOPYRIMIDINE-DNA GLYCOSYLASE"/>
    <property type="match status" value="1"/>
</dbReference>
<dbReference type="GO" id="GO:0034039">
    <property type="term" value="F:8-oxo-7,8-dihydroguanine DNA N-glycosylase activity"/>
    <property type="evidence" value="ECO:0007669"/>
    <property type="project" value="TreeGrafter"/>
</dbReference>
<keyword evidence="8" id="KW-0378">Hydrolase</keyword>
<evidence type="ECO:0000313" key="18">
    <source>
        <dbReference type="Proteomes" id="UP000177269"/>
    </source>
</evidence>
<dbReference type="SMART" id="SM00898">
    <property type="entry name" value="Fapy_DNA_glyco"/>
    <property type="match status" value="1"/>
</dbReference>
<accession>A0A1G2P2R2</accession>